<keyword evidence="9" id="KW-1185">Reference proteome</keyword>
<evidence type="ECO:0000313" key="11">
    <source>
        <dbReference type="RefSeq" id="XP_022335698.1"/>
    </source>
</evidence>
<dbReference type="OrthoDB" id="6134459at2759"/>
<dbReference type="InterPro" id="IPR053231">
    <property type="entry name" value="GPCR_LN-TM7"/>
</dbReference>
<keyword evidence="7" id="KW-0732">Signal</keyword>
<feature type="transmembrane region" description="Helical" evidence="6">
    <location>
        <begin position="984"/>
        <end position="1008"/>
    </location>
</feature>
<evidence type="ECO:0000259" key="8">
    <source>
        <dbReference type="PROSITE" id="PS50261"/>
    </source>
</evidence>
<feature type="signal peptide" evidence="7">
    <location>
        <begin position="1"/>
        <end position="17"/>
    </location>
</feature>
<dbReference type="RefSeq" id="XP_022335690.1">
    <property type="nucleotide sequence ID" value="XM_022479982.1"/>
</dbReference>
<dbReference type="InterPro" id="IPR000832">
    <property type="entry name" value="GPCR_2_secretin-like"/>
</dbReference>
<reference evidence="10 11" key="2">
    <citation type="submission" date="2025-04" db="UniProtKB">
        <authorList>
            <consortium name="RefSeq"/>
        </authorList>
    </citation>
    <scope>IDENTIFICATION</scope>
    <source>
        <tissue evidence="10 11">Whole sample</tissue>
    </source>
</reference>
<keyword evidence="2 6" id="KW-0812">Transmembrane</keyword>
<dbReference type="GO" id="GO:0016020">
    <property type="term" value="C:membrane"/>
    <property type="evidence" value="ECO:0007669"/>
    <property type="project" value="UniProtKB-SubCell"/>
</dbReference>
<evidence type="ECO:0000256" key="5">
    <source>
        <dbReference type="SAM" id="MobiDB-lite"/>
    </source>
</evidence>
<dbReference type="GeneID" id="111132201"/>
<evidence type="ECO:0000256" key="3">
    <source>
        <dbReference type="ARBA" id="ARBA00022989"/>
    </source>
</evidence>
<protein>
    <submittedName>
        <fullName evidence="10 11">Uncharacterized protein LOC111132201</fullName>
    </submittedName>
</protein>
<dbReference type="RefSeq" id="XP_022335698.1">
    <property type="nucleotide sequence ID" value="XM_022479990.1"/>
</dbReference>
<dbReference type="InterPro" id="IPR017981">
    <property type="entry name" value="GPCR_2-like_7TM"/>
</dbReference>
<evidence type="ECO:0000313" key="10">
    <source>
        <dbReference type="RefSeq" id="XP_022335690.1"/>
    </source>
</evidence>
<feature type="transmembrane region" description="Helical" evidence="6">
    <location>
        <begin position="1145"/>
        <end position="1165"/>
    </location>
</feature>
<dbReference type="Proteomes" id="UP000694844">
    <property type="component" value="Chromosome 1"/>
</dbReference>
<keyword evidence="4 6" id="KW-0472">Membrane</keyword>
<comment type="subcellular location">
    <subcellularLocation>
        <location evidence="1">Membrane</location>
        <topology evidence="1">Multi-pass membrane protein</topology>
    </subcellularLocation>
</comment>
<feature type="transmembrane region" description="Helical" evidence="6">
    <location>
        <begin position="1028"/>
        <end position="1050"/>
    </location>
</feature>
<sequence>MAVIPLFFILTFPLVFGQTPDLTVAFQQYVNTCSPKLLCSTPLHVFPPLRYNVTFPTACPACDCDDKCILRGTCCPDYIFSREVAPSCVDVTIIGGDIKKYLMVPKCSIQDLCTTETLEDRLENVPVSSKRTGYSYENKALGEKYEQGAILMEWGVEFICNTSVDFNFISKYSELLEIAQRENCSVQYSPNYEVKPPECTTISDRTISRCNTTGLWEQYDAGIDWACSNFHQHSGLFENVFCRICNPAKTSIGYADSLISVCNHTGLWQSFDQEVEDSCLSGSKSHVTYPFKNIFCWLCNNDPVKTTLYKEIYGDISESSEEGRYLYQINVTGFATEEILKLKQKAETNKTSISFTDMIWREGRWVNKTKLVKQYQSSTGKGTCNKTIVFDCVCDSSCLEDPSKECCIDFLLDFNLDVPSFNYLQNPSSQISLTISSCTILNVFTDKCLNPSSDFLESFPVTDMAQRKHYRNIYCFLCNKNDLTDMQSVVPWDLVINSSELLDIQFYTSVNDVLYLTSLSKQEITLSPPLPNWPERPSTNPGICNNTGFWRAVDADILWACKTIQLPYEQYPNVFCKICNPQVPVASNINACNITRVWDRLDTNIKTACYEFPEVSTTFPYKNQFCRFCNSHSSGYLVTTTQSPKESDSNSGIASLRDIFRVFRGEEQKKCSHLQLQTKPGVCWKQRCYPGKILTSGGCLPLLPTTKHLNYTIHFSLAVLNNISITEEVMKVLAAEVSTAIRSVLNVTNVKFHSRVKRFTLNDRSSIDVESNFFVEDMIPRLKSENLLLSLQTNPRNFFEIKNVDFLEPNLTRFLYEPNVSFVNIVSPHSLSQEKTGYRNVIIAPLITCTQMELSKDEIKIFDNIQKNIKLKNSGAILDESEYYIADGGAYVVCVDDFCRDSSCSEVVSKESELEEALRIFTIVCTVPSLLCLVATFVHYCLFKRLRTTQGIHFMSLTVSLFFSQLFFQFFLRKTFQSDTGCAVMGMVIHFWWLTTFFCYALNGYLMFMTFRAKLVFHSESERINIRYFLFSFGIPLAVVILTFIVNLGASGNTGYGFDSVCFLNNSVSLIISFLLIIGIICIFNIIFFTFVMYKLFKYKKEQQELGINKEDNGMDMMVIFFKLFFISGLSWILFLIEASLPETTVFSFIVTFVNCLQGTLMFLLEVCKKKSRELYKDFKNSREQRRPRQPFSSSRRRVSEEASKRASRSHSDGSINPVFSSIEEESNTQHTEM</sequence>
<feature type="transmembrane region" description="Helical" evidence="6">
    <location>
        <begin position="1070"/>
        <end position="1097"/>
    </location>
</feature>
<proteinExistence type="predicted"/>
<feature type="transmembrane region" description="Helical" evidence="6">
    <location>
        <begin position="1118"/>
        <end position="1139"/>
    </location>
</feature>
<feature type="chain" id="PRO_5044666407" evidence="7">
    <location>
        <begin position="18"/>
        <end position="1234"/>
    </location>
</feature>
<dbReference type="CDD" id="cd15039">
    <property type="entry name" value="7tmB3_Methuselah-like"/>
    <property type="match status" value="1"/>
</dbReference>
<gene>
    <name evidence="10 11" type="primary">LOC111132201</name>
</gene>
<evidence type="ECO:0000256" key="2">
    <source>
        <dbReference type="ARBA" id="ARBA00022692"/>
    </source>
</evidence>
<evidence type="ECO:0000256" key="7">
    <source>
        <dbReference type="SAM" id="SignalP"/>
    </source>
</evidence>
<feature type="transmembrane region" description="Helical" evidence="6">
    <location>
        <begin position="954"/>
        <end position="972"/>
    </location>
</feature>
<organism evidence="9 11">
    <name type="scientific">Crassostrea virginica</name>
    <name type="common">Eastern oyster</name>
    <dbReference type="NCBI Taxonomy" id="6565"/>
    <lineage>
        <taxon>Eukaryota</taxon>
        <taxon>Metazoa</taxon>
        <taxon>Spiralia</taxon>
        <taxon>Lophotrochozoa</taxon>
        <taxon>Mollusca</taxon>
        <taxon>Bivalvia</taxon>
        <taxon>Autobranchia</taxon>
        <taxon>Pteriomorphia</taxon>
        <taxon>Ostreida</taxon>
        <taxon>Ostreoidea</taxon>
        <taxon>Ostreidae</taxon>
        <taxon>Crassostrea</taxon>
    </lineage>
</organism>
<dbReference type="Pfam" id="PF00002">
    <property type="entry name" value="7tm_2"/>
    <property type="match status" value="1"/>
</dbReference>
<dbReference type="GO" id="GO:0004930">
    <property type="term" value="F:G protein-coupled receptor activity"/>
    <property type="evidence" value="ECO:0007669"/>
    <property type="project" value="InterPro"/>
</dbReference>
<evidence type="ECO:0000256" key="4">
    <source>
        <dbReference type="ARBA" id="ARBA00023136"/>
    </source>
</evidence>
<dbReference type="GO" id="GO:0007166">
    <property type="term" value="P:cell surface receptor signaling pathway"/>
    <property type="evidence" value="ECO:0007669"/>
    <property type="project" value="InterPro"/>
</dbReference>
<dbReference type="PANTHER" id="PTHR45902">
    <property type="entry name" value="LATROPHILIN RECEPTOR-LIKE PROTEIN A"/>
    <property type="match status" value="1"/>
</dbReference>
<reference evidence="9" key="1">
    <citation type="submission" date="2024-06" db="UniProtKB">
        <authorList>
            <consortium name="RefSeq"/>
        </authorList>
    </citation>
    <scope>NUCLEOTIDE SEQUENCE [LARGE SCALE GENOMIC DNA]</scope>
</reference>
<feature type="region of interest" description="Disordered" evidence="5">
    <location>
        <begin position="1180"/>
        <end position="1234"/>
    </location>
</feature>
<dbReference type="KEGG" id="cvn:111132201"/>
<evidence type="ECO:0000256" key="1">
    <source>
        <dbReference type="ARBA" id="ARBA00004141"/>
    </source>
</evidence>
<dbReference type="PANTHER" id="PTHR45902:SF1">
    <property type="entry name" value="LATROPHILIN RECEPTOR-LIKE PROTEIN A"/>
    <property type="match status" value="1"/>
</dbReference>
<dbReference type="Gene3D" id="1.20.1070.10">
    <property type="entry name" value="Rhodopsin 7-helix transmembrane proteins"/>
    <property type="match status" value="1"/>
</dbReference>
<feature type="domain" description="G-protein coupled receptors family 2 profile 2" evidence="8">
    <location>
        <begin position="918"/>
        <end position="1170"/>
    </location>
</feature>
<accession>A0A8B8E7V2</accession>
<keyword evidence="3 6" id="KW-1133">Transmembrane helix</keyword>
<dbReference type="AlphaFoldDB" id="A0A8B8E7V2"/>
<feature type="transmembrane region" description="Helical" evidence="6">
    <location>
        <begin position="920"/>
        <end position="942"/>
    </location>
</feature>
<evidence type="ECO:0000313" key="9">
    <source>
        <dbReference type="Proteomes" id="UP000694844"/>
    </source>
</evidence>
<dbReference type="PROSITE" id="PS50261">
    <property type="entry name" value="G_PROTEIN_RECEP_F2_4"/>
    <property type="match status" value="1"/>
</dbReference>
<evidence type="ECO:0000256" key="6">
    <source>
        <dbReference type="SAM" id="Phobius"/>
    </source>
</evidence>
<name>A0A8B8E7V2_CRAVI</name>